<proteinExistence type="predicted"/>
<dbReference type="InterPro" id="IPR041196">
    <property type="entry name" value="LPD37"/>
</dbReference>
<feature type="region of interest" description="Disordered" evidence="1">
    <location>
        <begin position="2324"/>
        <end position="2354"/>
    </location>
</feature>
<feature type="domain" description="Large polyvalent protein associated" evidence="2">
    <location>
        <begin position="14"/>
        <end position="70"/>
    </location>
</feature>
<evidence type="ECO:0000256" key="1">
    <source>
        <dbReference type="SAM" id="MobiDB-lite"/>
    </source>
</evidence>
<evidence type="ECO:0000259" key="2">
    <source>
        <dbReference type="Pfam" id="PF18838"/>
    </source>
</evidence>
<dbReference type="EMBL" id="JBGMEK010000001">
    <property type="protein sequence ID" value="MFA0809548.1"/>
    <property type="molecule type" value="Genomic_DNA"/>
</dbReference>
<dbReference type="InterPro" id="IPR040696">
    <property type="entry name" value="LPD23"/>
</dbReference>
<evidence type="ECO:0000313" key="5">
    <source>
        <dbReference type="Proteomes" id="UP001569428"/>
    </source>
</evidence>
<dbReference type="Proteomes" id="UP001569428">
    <property type="component" value="Unassembled WGS sequence"/>
</dbReference>
<evidence type="ECO:0000313" key="4">
    <source>
        <dbReference type="EMBL" id="MFA0809548.1"/>
    </source>
</evidence>
<protein>
    <submittedName>
        <fullName evidence="4">LPD23 domain-containing protein</fullName>
    </submittedName>
</protein>
<feature type="compositionally biased region" description="Basic and acidic residues" evidence="1">
    <location>
        <begin position="2324"/>
        <end position="2344"/>
    </location>
</feature>
<feature type="domain" description="Large polyvalent protein associated" evidence="3">
    <location>
        <begin position="2013"/>
        <end position="2153"/>
    </location>
</feature>
<evidence type="ECO:0000259" key="3">
    <source>
        <dbReference type="Pfam" id="PF18853"/>
    </source>
</evidence>
<sequence length="2354" mass="270705">MQSYSSQKRDEIFFQFAGRNAATANLYTLETARHRLATGQTSEEVRKQTGWFRGVDKKWRFEIEDNEAKLSEKVAGIIEKASDNELTLSEAISHEKLFAAYPQLRNIPIVFKAKEKNINVEGVAEISDEGDVKIHINSPPNSNSKSIISIILHEIQHVIQSYENFARGGNREEFEYRLESISDEINSVNAASMAQNRINFLEEEPEVAYAYVSQTQKVQFEKIRHFAKTYNYNELSEKYDQLLKEKKKLDPYRAYRRLAGEVEARNVERRASFTNEQIEKIPPQETEDTDSDQIIVRFHGREMKGIKNLQNLKNEMQPKAAAIFKGEKFAKIILTDNSDVTSLIHEGAHVYLEVFDDIVHQVNTPASVKDDFKIILNWFELNETEWRSMTTNQKRKYHEKFAESFEQYISEGVSPTVALKKEFNHFKDWMGKIYTSVKKGMPNSALNNEMRGVFNRMLSLEDKSLVPITKKLHKKVNDNLRNIGISEVESKNQAAIFSTVMASFYARSNLSMTDFLRRYDFVIAKTDNSIIKNEGIQVSKEARQGRAYEQGFDTSVIWYHGGFSAFKKFDISKSGSGSFHFSQKEEFAYDYAASKSMAGKMDADIVVRGFYLRGKLFDFNNDDHVRRLRKILPETLNIKKRYGLAAWSNEIAYSKSELLENIQGIQVPYTGIDEEQKLNIRNGGKEFSREGTKCIVVKYEREKDLIHYIPKWKMDNINNIEAKIKNAIRIYGKEYHELIEYEKELVAEKNKLVPYQVKLDPEKTLGHDNWEILESPELKPYFKKLGFNGTLMKERNQINAAIYDASNIREVNTDFNSNHIVGDNIYTQFNLEQEQFFEEDIRKKIWGTFFETKADLNKWYEELYVSNKHSVMVDGVKLQTINSSDIREKNINYINFTAAQLLRDVGYDRAIERINKEISKISQTNISPGLSISLDHDVKVYRSILKRITQWKDKTVTLGEQIPDYTGLKPPEHRFLLWDKPLVQQMEPITTIIKSELGNIDDTTTVNNLYENIANGIRESENFYRHRAGKILTDQGYNIDELSVRELTSKYLHEIGILGIKFENKKNISNSEAEYLLFEDERLPGSIRYKRKKKPSSTYSALESIISAKLPNRGTPDLYIASLQAYQRKGLIKKEEVEWYGLESLLEEYRDNSPKLKIEKEELINFIRSNQVEIIELLNGERPDNSEGEYRYAVVDQLIEVLSDARKYSFGAANAIQQWHDNPDSPRESEAEEVINKLLSDIEDDHNEPLNISSIKKDIGDKISQKQTKYSEYRTYSGGKNYRELLLTLPRLIKPITKEEAANYSRIVSELITRKNQVLKIRDDLKKYVNGNVANIPVRESELSWSFEISNDHAYWLGVTQPPIHVGKGVAATQTAAQKYFHRYVCENQFDETMSNEIKLINEYISEGKNRISGSVGEYQSIHWKDHTNVLAHLRFDEQVSVNGRKTLLIHEIQSDWHQSGRQTGYQIPEPKELNSNYQREFEKQYKHALDTINNEQMPQLTGHIVKTESNTSSKYKLGHYDAIFQGVNVGSFESEEAANHEIAKLWARNHPKVKYISEEIKSKEESVPNAPFKKTWFLLAIKHMLKYAVDHGYEQLAWAPGHKVAEMFDLSKRFSEIKYDPDEESLKVWDHNDSLIFDEFDIKEENLEQYIGKELTNKIILQVDDLRLRREQFIIENDEDERGYIVYDVNGEIMRDSGGSILTFSSNEDAKNFVKNITLRDLTPSLKDLDVKVGGDAMVKFYDHIVPNVISRYIKGMDGTLNKFSNEEFGEAHVIPITGRLKNRIAQGQPLFRRAPDITNGLSADEVKSALLPIASDVGIPVTVVNRAEELPRRILNTMAKDRALNDTTGVFDKLTGKTYVIARNISSPKEAIMTYLHENGHAAFRAATGMNYAKVLDSIYLKLPPGTIENIYNKNKSQLFNLTPEERRRVIADEWVANIAETNPNNTFIQTVVSTIRSWLREIKPDLAFTKEDIVELLKKGRKSLKTTVDIVEKGLLRDSPILEQSLLRTISTRSDAFKYGKNIDGSTIENALKDVFKGGVEVEVSESNLYHEDPNAEAIFTVNLSMGMNKADVTLFSLGKNKCFEQIFSSTGSGLGAPLYQALFAWAHDNESILTLDPEGITDINLLRRTEAAISSALRFDTTRHIEMYPESYIGLLPDSDYEAITEYRKNITDLRFDDDLVEKSQEELDQLISPPKESYRKLRDIFEKMWSDKDCNDKKDITAKNLEGMIAASRALVFRRVPELTNYTLDRDKCLIDTRTGHKVDKSQLPTNPKQGVGVTTALRAIVSGICLDLSNLGGGYDNQIDTYERELLYRKSQSDLSTDTKRWREQANKEAKDEPSSSARRRFGI</sequence>
<gene>
    <name evidence="4" type="ORF">ACCI49_01330</name>
</gene>
<accession>A0ABV4NUY8</accession>
<dbReference type="RefSeq" id="WP_371837165.1">
    <property type="nucleotide sequence ID" value="NZ_JBGMEK010000001.1"/>
</dbReference>
<organism evidence="4 5">
    <name type="scientific">Microbulbifer epialgicus</name>
    <dbReference type="NCBI Taxonomy" id="393907"/>
    <lineage>
        <taxon>Bacteria</taxon>
        <taxon>Pseudomonadati</taxon>
        <taxon>Pseudomonadota</taxon>
        <taxon>Gammaproteobacteria</taxon>
        <taxon>Cellvibrionales</taxon>
        <taxon>Microbulbiferaceae</taxon>
        <taxon>Microbulbifer</taxon>
    </lineage>
</organism>
<comment type="caution">
    <text evidence="4">The sequence shown here is derived from an EMBL/GenBank/DDBJ whole genome shotgun (WGS) entry which is preliminary data.</text>
</comment>
<name>A0ABV4NUY8_9GAMM</name>
<dbReference type="Pfam" id="PF18838">
    <property type="entry name" value="LPD23"/>
    <property type="match status" value="1"/>
</dbReference>
<dbReference type="Pfam" id="PF18853">
    <property type="entry name" value="LPD37"/>
    <property type="match status" value="1"/>
</dbReference>
<keyword evidence="5" id="KW-1185">Reference proteome</keyword>
<reference evidence="4 5" key="1">
    <citation type="submission" date="2024-08" db="EMBL/GenBank/DDBJ databases">
        <authorList>
            <person name="Ishaq N."/>
        </authorList>
    </citation>
    <scope>NUCLEOTIDE SEQUENCE [LARGE SCALE GENOMIC DNA]</scope>
    <source>
        <strain evidence="4 5">DSM 18651</strain>
    </source>
</reference>